<organism evidence="2 3">
    <name type="scientific">Amniculicola lignicola CBS 123094</name>
    <dbReference type="NCBI Taxonomy" id="1392246"/>
    <lineage>
        <taxon>Eukaryota</taxon>
        <taxon>Fungi</taxon>
        <taxon>Dikarya</taxon>
        <taxon>Ascomycota</taxon>
        <taxon>Pezizomycotina</taxon>
        <taxon>Dothideomycetes</taxon>
        <taxon>Pleosporomycetidae</taxon>
        <taxon>Pleosporales</taxon>
        <taxon>Amniculicolaceae</taxon>
        <taxon>Amniculicola</taxon>
    </lineage>
</organism>
<feature type="compositionally biased region" description="Pro residues" evidence="1">
    <location>
        <begin position="100"/>
        <end position="119"/>
    </location>
</feature>
<keyword evidence="3" id="KW-1185">Reference proteome</keyword>
<feature type="region of interest" description="Disordered" evidence="1">
    <location>
        <begin position="97"/>
        <end position="119"/>
    </location>
</feature>
<dbReference type="EMBL" id="ML977564">
    <property type="protein sequence ID" value="KAF2005096.1"/>
    <property type="molecule type" value="Genomic_DNA"/>
</dbReference>
<dbReference type="AlphaFoldDB" id="A0A6A5X291"/>
<evidence type="ECO:0000256" key="1">
    <source>
        <dbReference type="SAM" id="MobiDB-lite"/>
    </source>
</evidence>
<evidence type="ECO:0000313" key="2">
    <source>
        <dbReference type="EMBL" id="KAF2005096.1"/>
    </source>
</evidence>
<protein>
    <submittedName>
        <fullName evidence="2">Uncharacterized protein</fullName>
    </submittedName>
</protein>
<accession>A0A6A5X291</accession>
<sequence>MASSEYTLKVGIYVVDISRRPFFEFSGGMTLTKNLAKPKDQMFNIPRLPQYLQLKDISPSLSSYIHNATLLQTTHVKKHNFPNHLIFPSHPIIPTQKPLPLSPPLHPTSKPPASPPSPL</sequence>
<gene>
    <name evidence="2" type="ORF">P154DRAFT_352989</name>
</gene>
<evidence type="ECO:0000313" key="3">
    <source>
        <dbReference type="Proteomes" id="UP000799779"/>
    </source>
</evidence>
<proteinExistence type="predicted"/>
<name>A0A6A5X291_9PLEO</name>
<dbReference type="Proteomes" id="UP000799779">
    <property type="component" value="Unassembled WGS sequence"/>
</dbReference>
<reference evidence="2" key="1">
    <citation type="journal article" date="2020" name="Stud. Mycol.">
        <title>101 Dothideomycetes genomes: a test case for predicting lifestyles and emergence of pathogens.</title>
        <authorList>
            <person name="Haridas S."/>
            <person name="Albert R."/>
            <person name="Binder M."/>
            <person name="Bloem J."/>
            <person name="Labutti K."/>
            <person name="Salamov A."/>
            <person name="Andreopoulos B."/>
            <person name="Baker S."/>
            <person name="Barry K."/>
            <person name="Bills G."/>
            <person name="Bluhm B."/>
            <person name="Cannon C."/>
            <person name="Castanera R."/>
            <person name="Culley D."/>
            <person name="Daum C."/>
            <person name="Ezra D."/>
            <person name="Gonzalez J."/>
            <person name="Henrissat B."/>
            <person name="Kuo A."/>
            <person name="Liang C."/>
            <person name="Lipzen A."/>
            <person name="Lutzoni F."/>
            <person name="Magnuson J."/>
            <person name="Mondo S."/>
            <person name="Nolan M."/>
            <person name="Ohm R."/>
            <person name="Pangilinan J."/>
            <person name="Park H.-J."/>
            <person name="Ramirez L."/>
            <person name="Alfaro M."/>
            <person name="Sun H."/>
            <person name="Tritt A."/>
            <person name="Yoshinaga Y."/>
            <person name="Zwiers L.-H."/>
            <person name="Turgeon B."/>
            <person name="Goodwin S."/>
            <person name="Spatafora J."/>
            <person name="Crous P."/>
            <person name="Grigoriev I."/>
        </authorList>
    </citation>
    <scope>NUCLEOTIDE SEQUENCE</scope>
    <source>
        <strain evidence="2">CBS 123094</strain>
    </source>
</reference>